<name>L8MTH1_9CYAN</name>
<comment type="caution">
    <text evidence="1">The sequence shown here is derived from an EMBL/GenBank/DDBJ whole genome shotgun (WGS) entry which is preliminary data.</text>
</comment>
<dbReference type="Proteomes" id="UP000011201">
    <property type="component" value="Unassembled WGS sequence"/>
</dbReference>
<sequence>MQAIALSELKIIFGWLIRSSYPLYSYIHLSQDIKPHRELRRKAPQLSMGFDFCSNITDYSYTNSLK</sequence>
<accession>L8MTH1</accession>
<dbReference type="AlphaFoldDB" id="L8MTH1"/>
<gene>
    <name evidence="1" type="ORF">Pse7429DRAFT_4105</name>
</gene>
<evidence type="ECO:0000313" key="2">
    <source>
        <dbReference type="Proteomes" id="UP000011201"/>
    </source>
</evidence>
<keyword evidence="2" id="KW-1185">Reference proteome</keyword>
<proteinExistence type="predicted"/>
<reference evidence="1 2" key="1">
    <citation type="journal article" date="2013" name="Proc. Natl. Acad. Sci. U.S.A.">
        <title>Improving the coverage of the cyanobacterial phylum using diversity-driven genome sequencing.</title>
        <authorList>
            <person name="Shih P.M."/>
            <person name="Wu D."/>
            <person name="Latifi A."/>
            <person name="Axen S.D."/>
            <person name="Fewer D.P."/>
            <person name="Talla E."/>
            <person name="Calteau A."/>
            <person name="Cai F."/>
            <person name="Tandeau de Marsac N."/>
            <person name="Rippka R."/>
            <person name="Herdman M."/>
            <person name="Sivonen K."/>
            <person name="Coursin T."/>
            <person name="Laurent T."/>
            <person name="Goodwin L."/>
            <person name="Nolan M."/>
            <person name="Davenport K.W."/>
            <person name="Han C.S."/>
            <person name="Rubin E.M."/>
            <person name="Eisen J.A."/>
            <person name="Woyke T."/>
            <person name="Gugger M."/>
            <person name="Kerfeld C.A."/>
        </authorList>
    </citation>
    <scope>NUCLEOTIDE SEQUENCE [LARGE SCALE GENOMIC DNA]</scope>
    <source>
        <strain evidence="1 2">PCC 7429</strain>
    </source>
</reference>
<evidence type="ECO:0000313" key="1">
    <source>
        <dbReference type="EMBL" id="ELS30736.1"/>
    </source>
</evidence>
<protein>
    <submittedName>
        <fullName evidence="1">Uncharacterized protein</fullName>
    </submittedName>
</protein>
<organism evidence="1 2">
    <name type="scientific">Pseudanabaena biceps PCC 7429</name>
    <dbReference type="NCBI Taxonomy" id="927668"/>
    <lineage>
        <taxon>Bacteria</taxon>
        <taxon>Bacillati</taxon>
        <taxon>Cyanobacteriota</taxon>
        <taxon>Cyanophyceae</taxon>
        <taxon>Pseudanabaenales</taxon>
        <taxon>Pseudanabaenaceae</taxon>
        <taxon>Pseudanabaena</taxon>
    </lineage>
</organism>
<dbReference type="PATRIC" id="fig|927668.3.peg.4699"/>
<dbReference type="EMBL" id="ALWB01000259">
    <property type="protein sequence ID" value="ELS30736.1"/>
    <property type="molecule type" value="Genomic_DNA"/>
</dbReference>